<evidence type="ECO:0000313" key="8">
    <source>
        <dbReference type="EMBL" id="EJT71326.1"/>
    </source>
</evidence>
<dbReference type="PRINTS" id="PR00724">
    <property type="entry name" value="CRBOXYPTASEC"/>
</dbReference>
<reference evidence="10" key="1">
    <citation type="submission" date="2010-07" db="EMBL/GenBank/DDBJ databases">
        <title>The genome sequence of Gaeumannomyces graminis var. tritici strain R3-111a-1.</title>
        <authorList>
            <consortium name="The Broad Institute Genome Sequencing Platform"/>
            <person name="Ma L.-J."/>
            <person name="Dead R."/>
            <person name="Young S."/>
            <person name="Zeng Q."/>
            <person name="Koehrsen M."/>
            <person name="Alvarado L."/>
            <person name="Berlin A."/>
            <person name="Chapman S.B."/>
            <person name="Chen Z."/>
            <person name="Freedman E."/>
            <person name="Gellesch M."/>
            <person name="Goldberg J."/>
            <person name="Griggs A."/>
            <person name="Gujja S."/>
            <person name="Heilman E.R."/>
            <person name="Heiman D."/>
            <person name="Hepburn T."/>
            <person name="Howarth C."/>
            <person name="Jen D."/>
            <person name="Larson L."/>
            <person name="Mehta T."/>
            <person name="Neiman D."/>
            <person name="Pearson M."/>
            <person name="Roberts A."/>
            <person name="Saif S."/>
            <person name="Shea T."/>
            <person name="Shenoy N."/>
            <person name="Sisk P."/>
            <person name="Stolte C."/>
            <person name="Sykes S."/>
            <person name="Walk T."/>
            <person name="White J."/>
            <person name="Yandava C."/>
            <person name="Haas B."/>
            <person name="Nusbaum C."/>
            <person name="Birren B."/>
        </authorList>
    </citation>
    <scope>NUCLEOTIDE SEQUENCE [LARGE SCALE GENOMIC DNA]</scope>
    <source>
        <strain evidence="10">R3-111a-1</strain>
    </source>
</reference>
<dbReference type="InterPro" id="IPR029058">
    <property type="entry name" value="AB_hydrolase_fold"/>
</dbReference>
<keyword evidence="6" id="KW-0325">Glycoprotein</keyword>
<sequence length="639" mass="69617">MAPSVLRLLARVGAAALIGCASAQFPPTPEGVTVIKSKYNENITISFKEPNICETTPGVKSYSGFIHLPPGTLDASGGQAQDFPINTFFWFFEAREDPKNAPLTVWMNGGPGASSMPGLFNENGPCFVNNDSSTTRLNPTSWNNKSNMLYIDQPVQVGFSYNTLVNVTVDAFNGRKDLAPGEPIPAQNSTLRVGTYPSANRDATSLGSINGAIALWHFFQVFLAEFPGYRPIDDRFSIATQSYGGRYGPAMVGFFEQQNERIRNGTLGGSGVSAPNKVVNLDTLLLVNACIDRQVQWPSYRDMAFNNTYGIKTLPDAQYASMVDAYERAGGCRDQIDTCRALSSLHDPTATGVNATVNQICQRAESYCSQHLRDPYTRLSGRYYYDVTQVDPTMFPEPFVPAFLNQRHVQLALGVPLNYSGSSDAVAAAYRSIGDYNRPGWLEAMGGLLDRGKKVTLMYGDRDFACNWMGGEAASLAIPWAHRSDFAAAGYSPLRASDGSGDGGLVRQYSNLSFVRVFQAGHAAPAYRQQVGLDVFARAAVANRDVATGTVDTATTPDYRTTGPATVRDVLSEPPPQVPYFCYTLSPDTCTDEQVAALQGGSAVVKDYIMIDPPYRQGAVRLRARAVREHPDFDHDLRI</sequence>
<dbReference type="EnsemblFungi" id="EJT71326">
    <property type="protein sequence ID" value="EJT71326"/>
    <property type="gene ID" value="GGTG_10585"/>
</dbReference>
<evidence type="ECO:0000256" key="4">
    <source>
        <dbReference type="ARBA" id="ARBA00022729"/>
    </source>
</evidence>
<keyword evidence="2 8" id="KW-0121">Carboxypeptidase</keyword>
<comment type="similarity">
    <text evidence="1">Belongs to the peptidase S10 family.</text>
</comment>
<name>J3PAR0_GAET3</name>
<dbReference type="Gene3D" id="3.40.50.1820">
    <property type="entry name" value="alpha/beta hydrolase"/>
    <property type="match status" value="1"/>
</dbReference>
<dbReference type="AlphaFoldDB" id="J3PAR0"/>
<dbReference type="EMBL" id="GL385400">
    <property type="protein sequence ID" value="EJT71326.1"/>
    <property type="molecule type" value="Genomic_DNA"/>
</dbReference>
<organism evidence="8">
    <name type="scientific">Gaeumannomyces tritici (strain R3-111a-1)</name>
    <name type="common">Wheat and barley take-all root rot fungus</name>
    <name type="synonym">Gaeumannomyces graminis var. tritici</name>
    <dbReference type="NCBI Taxonomy" id="644352"/>
    <lineage>
        <taxon>Eukaryota</taxon>
        <taxon>Fungi</taxon>
        <taxon>Dikarya</taxon>
        <taxon>Ascomycota</taxon>
        <taxon>Pezizomycotina</taxon>
        <taxon>Sordariomycetes</taxon>
        <taxon>Sordariomycetidae</taxon>
        <taxon>Magnaporthales</taxon>
        <taxon>Magnaporthaceae</taxon>
        <taxon>Gaeumannomyces</taxon>
    </lineage>
</organism>
<dbReference type="GO" id="GO:0000324">
    <property type="term" value="C:fungal-type vacuole"/>
    <property type="evidence" value="ECO:0007669"/>
    <property type="project" value="TreeGrafter"/>
</dbReference>
<dbReference type="MEROPS" id="S10.016"/>
<dbReference type="GO" id="GO:0006508">
    <property type="term" value="P:proteolysis"/>
    <property type="evidence" value="ECO:0007669"/>
    <property type="project" value="UniProtKB-KW"/>
</dbReference>
<keyword evidence="10" id="KW-1185">Reference proteome</keyword>
<dbReference type="SUPFAM" id="SSF53474">
    <property type="entry name" value="alpha/beta-Hydrolases"/>
    <property type="match status" value="1"/>
</dbReference>
<dbReference type="PANTHER" id="PTHR11802:SF189">
    <property type="entry name" value="CARBOXYPEPTIDASE"/>
    <property type="match status" value="1"/>
</dbReference>
<dbReference type="Proteomes" id="UP000006039">
    <property type="component" value="Unassembled WGS sequence"/>
</dbReference>
<dbReference type="Pfam" id="PF00450">
    <property type="entry name" value="Peptidase_S10"/>
    <property type="match status" value="1"/>
</dbReference>
<dbReference type="RefSeq" id="XP_009226723.1">
    <property type="nucleotide sequence ID" value="XM_009228459.1"/>
</dbReference>
<dbReference type="GO" id="GO:0004185">
    <property type="term" value="F:serine-type carboxypeptidase activity"/>
    <property type="evidence" value="ECO:0007669"/>
    <property type="project" value="InterPro"/>
</dbReference>
<dbReference type="eggNOG" id="KOG1282">
    <property type="taxonomic scope" value="Eukaryota"/>
</dbReference>
<reference evidence="8" key="3">
    <citation type="submission" date="2010-09" db="EMBL/GenBank/DDBJ databases">
        <title>Annotation of Gaeumannomyces graminis var. tritici R3-111a-1.</title>
        <authorList>
            <consortium name="The Broad Institute Genome Sequencing Platform"/>
            <person name="Ma L.-J."/>
            <person name="Dead R."/>
            <person name="Young S.K."/>
            <person name="Zeng Q."/>
            <person name="Gargeya S."/>
            <person name="Fitzgerald M."/>
            <person name="Haas B."/>
            <person name="Abouelleil A."/>
            <person name="Alvarado L."/>
            <person name="Arachchi H.M."/>
            <person name="Berlin A."/>
            <person name="Brown A."/>
            <person name="Chapman S.B."/>
            <person name="Chen Z."/>
            <person name="Dunbar C."/>
            <person name="Freedman E."/>
            <person name="Gearin G."/>
            <person name="Gellesch M."/>
            <person name="Goldberg J."/>
            <person name="Griggs A."/>
            <person name="Gujja S."/>
            <person name="Heiman D."/>
            <person name="Howarth C."/>
            <person name="Larson L."/>
            <person name="Lui A."/>
            <person name="MacDonald P.J.P."/>
            <person name="Mehta T."/>
            <person name="Montmayeur A."/>
            <person name="Murphy C."/>
            <person name="Neiman D."/>
            <person name="Pearson M."/>
            <person name="Priest M."/>
            <person name="Roberts A."/>
            <person name="Saif S."/>
            <person name="Shea T."/>
            <person name="Shenoy N."/>
            <person name="Sisk P."/>
            <person name="Stolte C."/>
            <person name="Sykes S."/>
            <person name="Yandava C."/>
            <person name="Wortman J."/>
            <person name="Nusbaum C."/>
            <person name="Birren B."/>
        </authorList>
    </citation>
    <scope>NUCLEOTIDE SEQUENCE</scope>
    <source>
        <strain evidence="8">R3-111a-1</strain>
    </source>
</reference>
<evidence type="ECO:0000256" key="2">
    <source>
        <dbReference type="ARBA" id="ARBA00022645"/>
    </source>
</evidence>
<evidence type="ECO:0000256" key="7">
    <source>
        <dbReference type="SAM" id="SignalP"/>
    </source>
</evidence>
<evidence type="ECO:0000256" key="6">
    <source>
        <dbReference type="ARBA" id="ARBA00023180"/>
    </source>
</evidence>
<feature type="chain" id="PRO_5015095121" evidence="7">
    <location>
        <begin position="24"/>
        <end position="639"/>
    </location>
</feature>
<dbReference type="GeneID" id="20351043"/>
<reference evidence="9" key="5">
    <citation type="submission" date="2018-04" db="UniProtKB">
        <authorList>
            <consortium name="EnsemblFungi"/>
        </authorList>
    </citation>
    <scope>IDENTIFICATION</scope>
    <source>
        <strain evidence="9">R3-111a-1</strain>
    </source>
</reference>
<dbReference type="InterPro" id="IPR001563">
    <property type="entry name" value="Peptidase_S10"/>
</dbReference>
<dbReference type="PANTHER" id="PTHR11802">
    <property type="entry name" value="SERINE PROTEASE FAMILY S10 SERINE CARBOXYPEPTIDASE"/>
    <property type="match status" value="1"/>
</dbReference>
<keyword evidence="5" id="KW-0378">Hydrolase</keyword>
<evidence type="ECO:0000256" key="3">
    <source>
        <dbReference type="ARBA" id="ARBA00022670"/>
    </source>
</evidence>
<gene>
    <name evidence="9" type="primary">20351043</name>
    <name evidence="8" type="ORF">GGTG_10585</name>
</gene>
<evidence type="ECO:0000256" key="5">
    <source>
        <dbReference type="ARBA" id="ARBA00022801"/>
    </source>
</evidence>
<dbReference type="HOGENOM" id="CLU_008523_10_3_1"/>
<keyword evidence="3" id="KW-0645">Protease</keyword>
<reference evidence="9" key="4">
    <citation type="journal article" date="2015" name="G3 (Bethesda)">
        <title>Genome sequences of three phytopathogenic species of the Magnaporthaceae family of fungi.</title>
        <authorList>
            <person name="Okagaki L.H."/>
            <person name="Nunes C.C."/>
            <person name="Sailsbery J."/>
            <person name="Clay B."/>
            <person name="Brown D."/>
            <person name="John T."/>
            <person name="Oh Y."/>
            <person name="Young N."/>
            <person name="Fitzgerald M."/>
            <person name="Haas B.J."/>
            <person name="Zeng Q."/>
            <person name="Young S."/>
            <person name="Adiconis X."/>
            <person name="Fan L."/>
            <person name="Levin J.Z."/>
            <person name="Mitchell T.K."/>
            <person name="Okubara P.A."/>
            <person name="Farman M.L."/>
            <person name="Kohn L.M."/>
            <person name="Birren B."/>
            <person name="Ma L.-J."/>
            <person name="Dean R.A."/>
        </authorList>
    </citation>
    <scope>NUCLEOTIDE SEQUENCE</scope>
    <source>
        <strain evidence="9">R3-111a-1</strain>
    </source>
</reference>
<evidence type="ECO:0000313" key="9">
    <source>
        <dbReference type="EnsemblFungi" id="EJT71326"/>
    </source>
</evidence>
<dbReference type="STRING" id="644352.J3PAR0"/>
<dbReference type="VEuPathDB" id="FungiDB:GGTG_10585"/>
<proteinExistence type="inferred from homology"/>
<keyword evidence="4 7" id="KW-0732">Signal</keyword>
<evidence type="ECO:0000313" key="10">
    <source>
        <dbReference type="Proteomes" id="UP000006039"/>
    </source>
</evidence>
<accession>J3PAR0</accession>
<reference evidence="8" key="2">
    <citation type="submission" date="2010-07" db="EMBL/GenBank/DDBJ databases">
        <authorList>
            <consortium name="The Broad Institute Genome Sequencing Platform"/>
            <consortium name="Broad Institute Genome Sequencing Center for Infectious Disease"/>
            <person name="Ma L.-J."/>
            <person name="Dead R."/>
            <person name="Young S."/>
            <person name="Zeng Q."/>
            <person name="Koehrsen M."/>
            <person name="Alvarado L."/>
            <person name="Berlin A."/>
            <person name="Chapman S.B."/>
            <person name="Chen Z."/>
            <person name="Freedman E."/>
            <person name="Gellesch M."/>
            <person name="Goldberg J."/>
            <person name="Griggs A."/>
            <person name="Gujja S."/>
            <person name="Heilman E.R."/>
            <person name="Heiman D."/>
            <person name="Hepburn T."/>
            <person name="Howarth C."/>
            <person name="Jen D."/>
            <person name="Larson L."/>
            <person name="Mehta T."/>
            <person name="Neiman D."/>
            <person name="Pearson M."/>
            <person name="Roberts A."/>
            <person name="Saif S."/>
            <person name="Shea T."/>
            <person name="Shenoy N."/>
            <person name="Sisk P."/>
            <person name="Stolte C."/>
            <person name="Sykes S."/>
            <person name="Walk T."/>
            <person name="White J."/>
            <person name="Yandava C."/>
            <person name="Haas B."/>
            <person name="Nusbaum C."/>
            <person name="Birren B."/>
        </authorList>
    </citation>
    <scope>NUCLEOTIDE SEQUENCE</scope>
    <source>
        <strain evidence="8">R3-111a-1</strain>
    </source>
</reference>
<dbReference type="OrthoDB" id="443318at2759"/>
<evidence type="ECO:0000256" key="1">
    <source>
        <dbReference type="ARBA" id="ARBA00009431"/>
    </source>
</evidence>
<feature type="signal peptide" evidence="7">
    <location>
        <begin position="1"/>
        <end position="23"/>
    </location>
</feature>
<protein>
    <submittedName>
        <fullName evidence="8">Carboxypeptidase S1</fullName>
    </submittedName>
</protein>